<gene>
    <name evidence="2" type="ORF">NDU88_002645</name>
</gene>
<feature type="region of interest" description="Disordered" evidence="1">
    <location>
        <begin position="23"/>
        <end position="121"/>
    </location>
</feature>
<accession>A0AAV7NIH0</accession>
<proteinExistence type="predicted"/>
<evidence type="ECO:0000313" key="3">
    <source>
        <dbReference type="Proteomes" id="UP001066276"/>
    </source>
</evidence>
<evidence type="ECO:0000313" key="2">
    <source>
        <dbReference type="EMBL" id="KAJ1114407.1"/>
    </source>
</evidence>
<comment type="caution">
    <text evidence="2">The sequence shown here is derived from an EMBL/GenBank/DDBJ whole genome shotgun (WGS) entry which is preliminary data.</text>
</comment>
<protein>
    <submittedName>
        <fullName evidence="2">Uncharacterized protein</fullName>
    </submittedName>
</protein>
<dbReference type="Proteomes" id="UP001066276">
    <property type="component" value="Chromosome 8"/>
</dbReference>
<reference evidence="2" key="1">
    <citation type="journal article" date="2022" name="bioRxiv">
        <title>Sequencing and chromosome-scale assembly of the giantPleurodeles waltlgenome.</title>
        <authorList>
            <person name="Brown T."/>
            <person name="Elewa A."/>
            <person name="Iarovenko S."/>
            <person name="Subramanian E."/>
            <person name="Araus A.J."/>
            <person name="Petzold A."/>
            <person name="Susuki M."/>
            <person name="Suzuki K.-i.T."/>
            <person name="Hayashi T."/>
            <person name="Toyoda A."/>
            <person name="Oliveira C."/>
            <person name="Osipova E."/>
            <person name="Leigh N.D."/>
            <person name="Simon A."/>
            <person name="Yun M.H."/>
        </authorList>
    </citation>
    <scope>NUCLEOTIDE SEQUENCE</scope>
    <source>
        <strain evidence="2">20211129_DDA</strain>
        <tissue evidence="2">Liver</tissue>
    </source>
</reference>
<feature type="compositionally biased region" description="Basic and acidic residues" evidence="1">
    <location>
        <begin position="59"/>
        <end position="89"/>
    </location>
</feature>
<organism evidence="2 3">
    <name type="scientific">Pleurodeles waltl</name>
    <name type="common">Iberian ribbed newt</name>
    <dbReference type="NCBI Taxonomy" id="8319"/>
    <lineage>
        <taxon>Eukaryota</taxon>
        <taxon>Metazoa</taxon>
        <taxon>Chordata</taxon>
        <taxon>Craniata</taxon>
        <taxon>Vertebrata</taxon>
        <taxon>Euteleostomi</taxon>
        <taxon>Amphibia</taxon>
        <taxon>Batrachia</taxon>
        <taxon>Caudata</taxon>
        <taxon>Salamandroidea</taxon>
        <taxon>Salamandridae</taxon>
        <taxon>Pleurodelinae</taxon>
        <taxon>Pleurodeles</taxon>
    </lineage>
</organism>
<evidence type="ECO:0000256" key="1">
    <source>
        <dbReference type="SAM" id="MobiDB-lite"/>
    </source>
</evidence>
<dbReference type="AlphaFoldDB" id="A0AAV7NIH0"/>
<sequence>MRGSTCHFLGGVNVIGRRYHRTSHAPGAPAVQSVLTRKSSGQEPILRNCRVTRGRKGTLRSDPRQQEEEPEKNATREQKTTSGAEKEAVTDPQTEQEQEEIETTSGSPREGRTWRQYPKTPTTLWEERGLRRCVDRVKQNKGGRRGARREGKHEEGQRGASCFSPCFVVRSFGYFFG</sequence>
<feature type="compositionally biased region" description="Polar residues" evidence="1">
    <location>
        <begin position="33"/>
        <end position="42"/>
    </location>
</feature>
<keyword evidence="3" id="KW-1185">Reference proteome</keyword>
<dbReference type="EMBL" id="JANPWB010000012">
    <property type="protein sequence ID" value="KAJ1114407.1"/>
    <property type="molecule type" value="Genomic_DNA"/>
</dbReference>
<feature type="region of interest" description="Disordered" evidence="1">
    <location>
        <begin position="137"/>
        <end position="159"/>
    </location>
</feature>
<feature type="compositionally biased region" description="Basic and acidic residues" evidence="1">
    <location>
        <begin position="148"/>
        <end position="157"/>
    </location>
</feature>
<name>A0AAV7NIH0_PLEWA</name>